<evidence type="ECO:0000313" key="1">
    <source>
        <dbReference type="EMBL" id="KAF6447793.1"/>
    </source>
</evidence>
<organism evidence="1 2">
    <name type="scientific">Rousettus aegyptiacus</name>
    <name type="common">Egyptian fruit bat</name>
    <name type="synonym">Pteropus aegyptiacus</name>
    <dbReference type="NCBI Taxonomy" id="9407"/>
    <lineage>
        <taxon>Eukaryota</taxon>
        <taxon>Metazoa</taxon>
        <taxon>Chordata</taxon>
        <taxon>Craniata</taxon>
        <taxon>Vertebrata</taxon>
        <taxon>Euteleostomi</taxon>
        <taxon>Mammalia</taxon>
        <taxon>Eutheria</taxon>
        <taxon>Laurasiatheria</taxon>
        <taxon>Chiroptera</taxon>
        <taxon>Yinpterochiroptera</taxon>
        <taxon>Pteropodoidea</taxon>
        <taxon>Pteropodidae</taxon>
        <taxon>Rousettinae</taxon>
        <taxon>Rousettus</taxon>
    </lineage>
</organism>
<name>A0A7J8FJ59_ROUAE</name>
<sequence length="140" mass="15842">MRMLKLFALQGRWVGSIMGESLAWNWQRWIRTGLHKRKHVTSNRAEFWGFSSNWGFLGQLYGALCPSVSCYTRNQVKMKRAGRGRREAEGRGLSRFFPLKMALLLGHVLSHPNFSLCNPTSGQCHRLSGGDGIEAAQECT</sequence>
<evidence type="ECO:0000313" key="2">
    <source>
        <dbReference type="Proteomes" id="UP000593571"/>
    </source>
</evidence>
<dbReference type="AlphaFoldDB" id="A0A7J8FJ59"/>
<accession>A0A7J8FJ59</accession>
<keyword evidence="2" id="KW-1185">Reference proteome</keyword>
<comment type="caution">
    <text evidence="1">The sequence shown here is derived from an EMBL/GenBank/DDBJ whole genome shotgun (WGS) entry which is preliminary data.</text>
</comment>
<proteinExistence type="predicted"/>
<dbReference type="Proteomes" id="UP000593571">
    <property type="component" value="Unassembled WGS sequence"/>
</dbReference>
<gene>
    <name evidence="1" type="ORF">HJG63_012149</name>
</gene>
<protein>
    <submittedName>
        <fullName evidence="1">Uncharacterized protein</fullName>
    </submittedName>
</protein>
<reference evidence="1 2" key="1">
    <citation type="journal article" date="2020" name="Nature">
        <title>Six reference-quality genomes reveal evolution of bat adaptations.</title>
        <authorList>
            <person name="Jebb D."/>
            <person name="Huang Z."/>
            <person name="Pippel M."/>
            <person name="Hughes G.M."/>
            <person name="Lavrichenko K."/>
            <person name="Devanna P."/>
            <person name="Winkler S."/>
            <person name="Jermiin L.S."/>
            <person name="Skirmuntt E.C."/>
            <person name="Katzourakis A."/>
            <person name="Burkitt-Gray L."/>
            <person name="Ray D.A."/>
            <person name="Sullivan K.A.M."/>
            <person name="Roscito J.G."/>
            <person name="Kirilenko B.M."/>
            <person name="Davalos L.M."/>
            <person name="Corthals A.P."/>
            <person name="Power M.L."/>
            <person name="Jones G."/>
            <person name="Ransome R.D."/>
            <person name="Dechmann D.K.N."/>
            <person name="Locatelli A.G."/>
            <person name="Puechmaille S.J."/>
            <person name="Fedrigo O."/>
            <person name="Jarvis E.D."/>
            <person name="Hiller M."/>
            <person name="Vernes S.C."/>
            <person name="Myers E.W."/>
            <person name="Teeling E.C."/>
        </authorList>
    </citation>
    <scope>NUCLEOTIDE SEQUENCE [LARGE SCALE GENOMIC DNA]</scope>
    <source>
        <strain evidence="1">MRouAeg1</strain>
        <tissue evidence="1">Muscle</tissue>
    </source>
</reference>
<dbReference type="EMBL" id="JACASE010000007">
    <property type="protein sequence ID" value="KAF6447793.1"/>
    <property type="molecule type" value="Genomic_DNA"/>
</dbReference>